<dbReference type="Gene3D" id="3.60.40.10">
    <property type="entry name" value="PPM-type phosphatase domain"/>
    <property type="match status" value="1"/>
</dbReference>
<gene>
    <name evidence="3" type="ORF">H8693_04405</name>
</gene>
<accession>A0A926DHA9</accession>
<dbReference type="InterPro" id="IPR001932">
    <property type="entry name" value="PPM-type_phosphatase-like_dom"/>
</dbReference>
<proteinExistence type="predicted"/>
<dbReference type="EMBL" id="JACRSS010000001">
    <property type="protein sequence ID" value="MBC8538171.1"/>
    <property type="molecule type" value="Genomic_DNA"/>
</dbReference>
<comment type="caution">
    <text evidence="3">The sequence shown here is derived from an EMBL/GenBank/DDBJ whole genome shotgun (WGS) entry which is preliminary data.</text>
</comment>
<evidence type="ECO:0000313" key="3">
    <source>
        <dbReference type="EMBL" id="MBC8538171.1"/>
    </source>
</evidence>
<keyword evidence="1" id="KW-0378">Hydrolase</keyword>
<dbReference type="RefSeq" id="WP_249279944.1">
    <property type="nucleotide sequence ID" value="NZ_JACRSS010000001.1"/>
</dbReference>
<dbReference type="PANTHER" id="PTHR43156">
    <property type="entry name" value="STAGE II SPORULATION PROTEIN E-RELATED"/>
    <property type="match status" value="1"/>
</dbReference>
<dbReference type="Pfam" id="PF07228">
    <property type="entry name" value="SpoIIE"/>
    <property type="match status" value="1"/>
</dbReference>
<dbReference type="InterPro" id="IPR052016">
    <property type="entry name" value="Bact_Sigma-Reg"/>
</dbReference>
<keyword evidence="4" id="KW-1185">Reference proteome</keyword>
<evidence type="ECO:0000259" key="2">
    <source>
        <dbReference type="SMART" id="SM00331"/>
    </source>
</evidence>
<evidence type="ECO:0000313" key="4">
    <source>
        <dbReference type="Proteomes" id="UP000617951"/>
    </source>
</evidence>
<dbReference type="Proteomes" id="UP000617951">
    <property type="component" value="Unassembled WGS sequence"/>
</dbReference>
<dbReference type="PANTHER" id="PTHR43156:SF2">
    <property type="entry name" value="STAGE II SPORULATION PROTEIN E"/>
    <property type="match status" value="1"/>
</dbReference>
<dbReference type="AlphaFoldDB" id="A0A926DHA9"/>
<dbReference type="GO" id="GO:0016791">
    <property type="term" value="F:phosphatase activity"/>
    <property type="evidence" value="ECO:0007669"/>
    <property type="project" value="TreeGrafter"/>
</dbReference>
<organism evidence="3 4">
    <name type="scientific">Guopingia tenuis</name>
    <dbReference type="NCBI Taxonomy" id="2763656"/>
    <lineage>
        <taxon>Bacteria</taxon>
        <taxon>Bacillati</taxon>
        <taxon>Bacillota</taxon>
        <taxon>Clostridia</taxon>
        <taxon>Christensenellales</taxon>
        <taxon>Christensenellaceae</taxon>
        <taxon>Guopingia</taxon>
    </lineage>
</organism>
<feature type="domain" description="PPM-type phosphatase" evidence="2">
    <location>
        <begin position="6"/>
        <end position="218"/>
    </location>
</feature>
<name>A0A926DHA9_9FIRM</name>
<sequence length="389" mass="42676">MSLYFELSYGSLNKKGEELCGDKVEIAKHGDDTTMVLADGLGSGVKANILASLTSKIVSSMLKEGAEVSDIIDTMASTLPVCKVRKVAYSTFTFLQTDPAGHAYIVESENPEIVFLRGGKSTDLPVYEHTISGKVIREIRTQLRENDYIVMFSDGVIHAGVGQLMNLGWQWENVVEYLEGAYEKNMTAYELQQKLLSACNSLYMEQPGDDTTVAVCRVRKPNVAYVMVGPPVDPGEDEKTVRELLNFDGTKIVCGGTTSQIVSKYSGKELTTCLNYLSPDVPPIGKMEGIDLVTEGVITLGKTLDVIKRYENGSEGRKNALNYKKDGAHLLAQTLITQCTGAKFVVGRAMNPAHQNPDLPLNLSLKLRLVQDIADALRRLGKEVEVIYH</sequence>
<protein>
    <submittedName>
        <fullName evidence="3">SpoIIE family protein phosphatase</fullName>
    </submittedName>
</protein>
<dbReference type="SUPFAM" id="SSF81606">
    <property type="entry name" value="PP2C-like"/>
    <property type="match status" value="1"/>
</dbReference>
<dbReference type="SMART" id="SM00331">
    <property type="entry name" value="PP2C_SIG"/>
    <property type="match status" value="1"/>
</dbReference>
<evidence type="ECO:0000256" key="1">
    <source>
        <dbReference type="ARBA" id="ARBA00022801"/>
    </source>
</evidence>
<dbReference type="InterPro" id="IPR036457">
    <property type="entry name" value="PPM-type-like_dom_sf"/>
</dbReference>
<reference evidence="3" key="1">
    <citation type="submission" date="2020-08" db="EMBL/GenBank/DDBJ databases">
        <title>Genome public.</title>
        <authorList>
            <person name="Liu C."/>
            <person name="Sun Q."/>
        </authorList>
    </citation>
    <scope>NUCLEOTIDE SEQUENCE</scope>
    <source>
        <strain evidence="3">NSJ-63</strain>
    </source>
</reference>